<keyword evidence="3" id="KW-0347">Helicase</keyword>
<evidence type="ECO:0000256" key="1">
    <source>
        <dbReference type="SAM" id="MobiDB-lite"/>
    </source>
</evidence>
<dbReference type="EMBL" id="JBAMMX010000017">
    <property type="protein sequence ID" value="KAK6923883.1"/>
    <property type="molecule type" value="Genomic_DNA"/>
</dbReference>
<keyword evidence="3" id="KW-0067">ATP-binding</keyword>
<evidence type="ECO:0000259" key="2">
    <source>
        <dbReference type="Pfam" id="PF18149"/>
    </source>
</evidence>
<accession>A0AAN8Z7Z5</accession>
<dbReference type="Proteomes" id="UP001370490">
    <property type="component" value="Unassembled WGS sequence"/>
</dbReference>
<evidence type="ECO:0000313" key="3">
    <source>
        <dbReference type="EMBL" id="KAK6923883.1"/>
    </source>
</evidence>
<dbReference type="AlphaFoldDB" id="A0AAN8Z7Z5"/>
<feature type="domain" description="Brr2 N-terminal helicase PWI" evidence="2">
    <location>
        <begin position="2"/>
        <end position="49"/>
    </location>
</feature>
<dbReference type="GO" id="GO:0004386">
    <property type="term" value="F:helicase activity"/>
    <property type="evidence" value="ECO:0007669"/>
    <property type="project" value="UniProtKB-KW"/>
</dbReference>
<reference evidence="3 4" key="1">
    <citation type="submission" date="2023-12" db="EMBL/GenBank/DDBJ databases">
        <title>A high-quality genome assembly for Dillenia turbinata (Dilleniales).</title>
        <authorList>
            <person name="Chanderbali A."/>
        </authorList>
    </citation>
    <scope>NUCLEOTIDE SEQUENCE [LARGE SCALE GENOMIC DNA]</scope>
    <source>
        <strain evidence="3">LSX21</strain>
        <tissue evidence="3">Leaf</tissue>
    </source>
</reference>
<proteinExistence type="predicted"/>
<comment type="caution">
    <text evidence="3">The sequence shown here is derived from an EMBL/GenBank/DDBJ whole genome shotgun (WGS) entry which is preliminary data.</text>
</comment>
<protein>
    <submittedName>
        <fullName evidence="3">Brr2, N-terminal helicase PWI domain</fullName>
    </submittedName>
</protein>
<keyword evidence="3" id="KW-0378">Hydrolase</keyword>
<keyword evidence="3" id="KW-0547">Nucleotide-binding</keyword>
<keyword evidence="4" id="KW-1185">Reference proteome</keyword>
<feature type="compositionally biased region" description="Basic and acidic residues" evidence="1">
    <location>
        <begin position="43"/>
        <end position="67"/>
    </location>
</feature>
<gene>
    <name evidence="3" type="ORF">RJ641_010083</name>
</gene>
<sequence length="73" mass="8448">MLTLLAQGDDRVVENKLLLLQFEKFNLIKFLLRNKWKALHVTRATEKDESGRDVDHEQRGLVDRDGDGGWLKG</sequence>
<organism evidence="3 4">
    <name type="scientific">Dillenia turbinata</name>
    <dbReference type="NCBI Taxonomy" id="194707"/>
    <lineage>
        <taxon>Eukaryota</taxon>
        <taxon>Viridiplantae</taxon>
        <taxon>Streptophyta</taxon>
        <taxon>Embryophyta</taxon>
        <taxon>Tracheophyta</taxon>
        <taxon>Spermatophyta</taxon>
        <taxon>Magnoliopsida</taxon>
        <taxon>eudicotyledons</taxon>
        <taxon>Gunneridae</taxon>
        <taxon>Pentapetalae</taxon>
        <taxon>Dilleniales</taxon>
        <taxon>Dilleniaceae</taxon>
        <taxon>Dillenia</taxon>
    </lineage>
</organism>
<dbReference type="InterPro" id="IPR041094">
    <property type="entry name" value="Brr2_helicase_PWI"/>
</dbReference>
<feature type="region of interest" description="Disordered" evidence="1">
    <location>
        <begin position="43"/>
        <end position="73"/>
    </location>
</feature>
<evidence type="ECO:0000313" key="4">
    <source>
        <dbReference type="Proteomes" id="UP001370490"/>
    </source>
</evidence>
<name>A0AAN8Z7Z5_9MAGN</name>
<dbReference type="Pfam" id="PF18149">
    <property type="entry name" value="Helicase_PWI"/>
    <property type="match status" value="1"/>
</dbReference>